<dbReference type="PANTHER" id="PTHR47926:SF533">
    <property type="entry name" value="DYW DOMAIN-CONTAINING PROTEIN"/>
    <property type="match status" value="1"/>
</dbReference>
<dbReference type="GO" id="GO:0009451">
    <property type="term" value="P:RNA modification"/>
    <property type="evidence" value="ECO:0007669"/>
    <property type="project" value="InterPro"/>
</dbReference>
<dbReference type="Proteomes" id="UP000323000">
    <property type="component" value="Chromosome 7"/>
</dbReference>
<protein>
    <recommendedName>
        <fullName evidence="5">Pentacotripeptide-repeat region of PRORP domain-containing protein</fullName>
    </recommendedName>
</protein>
<dbReference type="GO" id="GO:0003723">
    <property type="term" value="F:RNA binding"/>
    <property type="evidence" value="ECO:0007669"/>
    <property type="project" value="InterPro"/>
</dbReference>
<gene>
    <name evidence="3" type="ORF">EZV62_016940</name>
</gene>
<name>A0A5C7HQ11_9ROSI</name>
<sequence length="459" mass="51483">MRCNSCALYVFFFLHSNCSKNCLRGTVPVIRNLKPQSRFSSSCSQANVELNVVPFFRTEQSSNDYINSLYKQKHYNEALKAFEFLRKNTNYSLSSSSYAYLISACSSLRSLDNGRKVHSHILASKFQPDIILYNHILNMYGKCGPLKDARKNGKGHDAIELYYQMLKSGIMPDQFTFGSVVKACSGGGNVGLGRQLHAQVVKSEVGSHLIAQNALIAMYSKFDQIDDAWNVFSCIATMDLISWGSIIAGFSQLGYDREALFHFKEMLHHGDYQPNEYIIGSVFCACSGLLHSEYGKQIQFGLGRNVFAGCSLCDMYARCGFLDFARIIFNQIERPDLALWNAIIAGVANNSNVNEALSLFACMRHLRLIPDGLTVRSLLVLAPVLRHSVRCIFEIASMEMGNQVYCYIMKTGHVLDVYVMNGLICMYIKCGSLEIARELFDFIEDLNVVSWSSLIVGYA</sequence>
<comment type="caution">
    <text evidence="3">The sequence shown here is derived from an EMBL/GenBank/DDBJ whole genome shotgun (WGS) entry which is preliminary data.</text>
</comment>
<keyword evidence="1" id="KW-0677">Repeat</keyword>
<dbReference type="InterPro" id="IPR002885">
    <property type="entry name" value="PPR_rpt"/>
</dbReference>
<reference evidence="4" key="1">
    <citation type="journal article" date="2019" name="Gigascience">
        <title>De novo genome assembly of the endangered Acer yangbiense, a plant species with extremely small populations endemic to Yunnan Province, China.</title>
        <authorList>
            <person name="Yang J."/>
            <person name="Wariss H.M."/>
            <person name="Tao L."/>
            <person name="Zhang R."/>
            <person name="Yun Q."/>
            <person name="Hollingsworth P."/>
            <person name="Dao Z."/>
            <person name="Luo G."/>
            <person name="Guo H."/>
            <person name="Ma Y."/>
            <person name="Sun W."/>
        </authorList>
    </citation>
    <scope>NUCLEOTIDE SEQUENCE [LARGE SCALE GENOMIC DNA]</scope>
    <source>
        <strain evidence="4">cv. Malutang</strain>
    </source>
</reference>
<dbReference type="OrthoDB" id="185373at2759"/>
<dbReference type="FunFam" id="1.25.40.10:FF:000694">
    <property type="entry name" value="Pentatricopeptide repeat-containing protein At3g50420"/>
    <property type="match status" value="1"/>
</dbReference>
<organism evidence="3 4">
    <name type="scientific">Acer yangbiense</name>
    <dbReference type="NCBI Taxonomy" id="1000413"/>
    <lineage>
        <taxon>Eukaryota</taxon>
        <taxon>Viridiplantae</taxon>
        <taxon>Streptophyta</taxon>
        <taxon>Embryophyta</taxon>
        <taxon>Tracheophyta</taxon>
        <taxon>Spermatophyta</taxon>
        <taxon>Magnoliopsida</taxon>
        <taxon>eudicotyledons</taxon>
        <taxon>Gunneridae</taxon>
        <taxon>Pentapetalae</taxon>
        <taxon>rosids</taxon>
        <taxon>malvids</taxon>
        <taxon>Sapindales</taxon>
        <taxon>Sapindaceae</taxon>
        <taxon>Hippocastanoideae</taxon>
        <taxon>Acereae</taxon>
        <taxon>Acer</taxon>
    </lineage>
</organism>
<dbReference type="InterPro" id="IPR011990">
    <property type="entry name" value="TPR-like_helical_dom_sf"/>
</dbReference>
<keyword evidence="4" id="KW-1185">Reference proteome</keyword>
<dbReference type="PANTHER" id="PTHR47926">
    <property type="entry name" value="PENTATRICOPEPTIDE REPEAT-CONTAINING PROTEIN"/>
    <property type="match status" value="1"/>
</dbReference>
<dbReference type="Gene3D" id="1.25.40.10">
    <property type="entry name" value="Tetratricopeptide repeat domain"/>
    <property type="match status" value="4"/>
</dbReference>
<feature type="repeat" description="PPR" evidence="2">
    <location>
        <begin position="336"/>
        <end position="370"/>
    </location>
</feature>
<dbReference type="Pfam" id="PF01535">
    <property type="entry name" value="PPR"/>
    <property type="match status" value="3"/>
</dbReference>
<accession>A0A5C7HQ11</accession>
<dbReference type="PROSITE" id="PS51375">
    <property type="entry name" value="PPR"/>
    <property type="match status" value="1"/>
</dbReference>
<dbReference type="InterPro" id="IPR046960">
    <property type="entry name" value="PPR_At4g14850-like_plant"/>
</dbReference>
<evidence type="ECO:0000256" key="2">
    <source>
        <dbReference type="PROSITE-ProRule" id="PRU00708"/>
    </source>
</evidence>
<evidence type="ECO:0000313" key="4">
    <source>
        <dbReference type="Proteomes" id="UP000323000"/>
    </source>
</evidence>
<evidence type="ECO:0008006" key="5">
    <source>
        <dbReference type="Google" id="ProtNLM"/>
    </source>
</evidence>
<proteinExistence type="predicted"/>
<evidence type="ECO:0000256" key="1">
    <source>
        <dbReference type="ARBA" id="ARBA00022737"/>
    </source>
</evidence>
<evidence type="ECO:0000313" key="3">
    <source>
        <dbReference type="EMBL" id="TXG59111.1"/>
    </source>
</evidence>
<dbReference type="Pfam" id="PF13041">
    <property type="entry name" value="PPR_2"/>
    <property type="match status" value="1"/>
</dbReference>
<dbReference type="EMBL" id="VAHF01000007">
    <property type="protein sequence ID" value="TXG59111.1"/>
    <property type="molecule type" value="Genomic_DNA"/>
</dbReference>
<dbReference type="AlphaFoldDB" id="A0A5C7HQ11"/>